<dbReference type="PANTHER" id="PTHR43649:SF30">
    <property type="entry name" value="ABC TRANSPORTER SUBSTRATE-BINDING PROTEIN"/>
    <property type="match status" value="1"/>
</dbReference>
<dbReference type="InterPro" id="IPR050490">
    <property type="entry name" value="Bact_solute-bd_prot1"/>
</dbReference>
<name>A0ABV8YJ84_9ACTN</name>
<organism evidence="2 3">
    <name type="scientific">Streptomyces xiangluensis</name>
    <dbReference type="NCBI Taxonomy" id="2665720"/>
    <lineage>
        <taxon>Bacteria</taxon>
        <taxon>Bacillati</taxon>
        <taxon>Actinomycetota</taxon>
        <taxon>Actinomycetes</taxon>
        <taxon>Kitasatosporales</taxon>
        <taxon>Streptomycetaceae</taxon>
        <taxon>Streptomyces</taxon>
    </lineage>
</organism>
<sequence>MRKKNAIPLLAVGVAELLLTACSGGTGSADAAPGGGSGVKEIKVVIAEYSKNHTEAFWDAFAKTYKAQTGIKLNLQIIGWDSIDQQASTMIQNGSPPDILNLNAYASYAKDGLLYNSDEVLPATTKADLIDAFVKSGTYNGKMYGFPDLASSRAMFYNKDLFRQAGITAAPKTWAEFVSDAKKVTALGNGTVGYAEPLGPEEAQAEFSIWAFNNDGAWKTGGKWTINSPKNIETLQFLKDLSTKYKVTQNNPGKTNRTDGAFSLFSSGKAGMVVGLSQLSTTLDADKKVNYGVAPMPTKDGSASQTYGVTDYLMAFKKSGNQDAVKKFYQLYYQADQVNTWIKSEGFLPVTKSGLKVFASDSALKVYLDTLPHIHLTPTDDPAWDKIKLAVQQNIGAAVAPNGDPASVLNELQKTAESSG</sequence>
<dbReference type="Pfam" id="PF01547">
    <property type="entry name" value="SBP_bac_1"/>
    <property type="match status" value="1"/>
</dbReference>
<evidence type="ECO:0000313" key="3">
    <source>
        <dbReference type="Proteomes" id="UP001596012"/>
    </source>
</evidence>
<comment type="caution">
    <text evidence="2">The sequence shown here is derived from an EMBL/GenBank/DDBJ whole genome shotgun (WGS) entry which is preliminary data.</text>
</comment>
<protein>
    <submittedName>
        <fullName evidence="2">Extracellular solute-binding protein</fullName>
    </submittedName>
</protein>
<dbReference type="InterPro" id="IPR006059">
    <property type="entry name" value="SBP"/>
</dbReference>
<feature type="chain" id="PRO_5046202522" evidence="1">
    <location>
        <begin position="32"/>
        <end position="420"/>
    </location>
</feature>
<dbReference type="SUPFAM" id="SSF53850">
    <property type="entry name" value="Periplasmic binding protein-like II"/>
    <property type="match status" value="1"/>
</dbReference>
<feature type="signal peptide" evidence="1">
    <location>
        <begin position="1"/>
        <end position="31"/>
    </location>
</feature>
<keyword evidence="3" id="KW-1185">Reference proteome</keyword>
<gene>
    <name evidence="2" type="ORF">ACFPH6_12380</name>
</gene>
<dbReference type="PANTHER" id="PTHR43649">
    <property type="entry name" value="ARABINOSE-BINDING PROTEIN-RELATED"/>
    <property type="match status" value="1"/>
</dbReference>
<accession>A0ABV8YJ84</accession>
<dbReference type="Proteomes" id="UP001596012">
    <property type="component" value="Unassembled WGS sequence"/>
</dbReference>
<dbReference type="RefSeq" id="WP_386341212.1">
    <property type="nucleotide sequence ID" value="NZ_JBHSFG010000020.1"/>
</dbReference>
<dbReference type="Gene3D" id="3.40.190.10">
    <property type="entry name" value="Periplasmic binding protein-like II"/>
    <property type="match status" value="1"/>
</dbReference>
<reference evidence="3" key="1">
    <citation type="journal article" date="2019" name="Int. J. Syst. Evol. Microbiol.">
        <title>The Global Catalogue of Microorganisms (GCM) 10K type strain sequencing project: providing services to taxonomists for standard genome sequencing and annotation.</title>
        <authorList>
            <consortium name="The Broad Institute Genomics Platform"/>
            <consortium name="The Broad Institute Genome Sequencing Center for Infectious Disease"/>
            <person name="Wu L."/>
            <person name="Ma J."/>
        </authorList>
    </citation>
    <scope>NUCLEOTIDE SEQUENCE [LARGE SCALE GENOMIC DNA]</scope>
    <source>
        <strain evidence="3">DT43</strain>
    </source>
</reference>
<evidence type="ECO:0000256" key="1">
    <source>
        <dbReference type="SAM" id="SignalP"/>
    </source>
</evidence>
<keyword evidence="1" id="KW-0732">Signal</keyword>
<proteinExistence type="predicted"/>
<dbReference type="EMBL" id="JBHSFG010000020">
    <property type="protein sequence ID" value="MFC4465322.1"/>
    <property type="molecule type" value="Genomic_DNA"/>
</dbReference>
<evidence type="ECO:0000313" key="2">
    <source>
        <dbReference type="EMBL" id="MFC4465322.1"/>
    </source>
</evidence>